<feature type="domain" description="VOC" evidence="1">
    <location>
        <begin position="154"/>
        <end position="278"/>
    </location>
</feature>
<evidence type="ECO:0000259" key="1">
    <source>
        <dbReference type="PROSITE" id="PS51819"/>
    </source>
</evidence>
<feature type="domain" description="VOC" evidence="1">
    <location>
        <begin position="12"/>
        <end position="124"/>
    </location>
</feature>
<dbReference type="Pfam" id="PF00903">
    <property type="entry name" value="Glyoxalase"/>
    <property type="match status" value="1"/>
</dbReference>
<keyword evidence="2" id="KW-0560">Oxidoreductase</keyword>
<keyword evidence="3" id="KW-1185">Reference proteome</keyword>
<proteinExistence type="predicted"/>
<protein>
    <submittedName>
        <fullName evidence="2">Metapyrocatechase (Catechol 2,3-dioxygenase)</fullName>
    </submittedName>
</protein>
<dbReference type="eggNOG" id="COG0346">
    <property type="taxonomic scope" value="Bacteria"/>
</dbReference>
<name>K6D1N0_9BACI</name>
<dbReference type="PATRIC" id="fig|1117379.3.peg.3335"/>
<dbReference type="PROSITE" id="PS51819">
    <property type="entry name" value="VOC"/>
    <property type="match status" value="2"/>
</dbReference>
<dbReference type="GO" id="GO:0051213">
    <property type="term" value="F:dioxygenase activity"/>
    <property type="evidence" value="ECO:0007669"/>
    <property type="project" value="UniProtKB-KW"/>
</dbReference>
<sequence length="297" mass="33901">MEKELKKFDVAELTHMEIYTPNPDGTLWFFKEILGMIETARVGQSVYLRAYEDAYLHSLKVTERNESGLGHMSFRTSSKNALERRVKDLEKSGYGKGWIDGDFGHGAAYQSVTPDNHLMEILWEIEEYRAPESEITVLKNRPQKRPTKGYPVRRLDHAMLMSKDVTGNKNLFMNELGLKLSEHILKEDGTDLGIWLRATNTVNELVFTEDEGSYDKGLGRLHHFAFLYGNTQNLYEVAEIFTEHGIEIEAGPFKHGISQTTSLYVYEPGGTVWNYMVTPDTLSLIQIGNQLAGRKMK</sequence>
<dbReference type="InterPro" id="IPR037523">
    <property type="entry name" value="VOC_core"/>
</dbReference>
<dbReference type="Gene3D" id="3.10.180.10">
    <property type="entry name" value="2,3-Dihydroxybiphenyl 1,2-Dioxygenase, domain 1"/>
    <property type="match status" value="2"/>
</dbReference>
<dbReference type="CDD" id="cd09013">
    <property type="entry name" value="BphC-JF8_N_like"/>
    <property type="match status" value="1"/>
</dbReference>
<dbReference type="AlphaFoldDB" id="K6D1N0"/>
<organism evidence="2 3">
    <name type="scientific">Neobacillus bataviensis LMG 21833</name>
    <dbReference type="NCBI Taxonomy" id="1117379"/>
    <lineage>
        <taxon>Bacteria</taxon>
        <taxon>Bacillati</taxon>
        <taxon>Bacillota</taxon>
        <taxon>Bacilli</taxon>
        <taxon>Bacillales</taxon>
        <taxon>Bacillaceae</taxon>
        <taxon>Neobacillus</taxon>
    </lineage>
</organism>
<dbReference type="SUPFAM" id="SSF54593">
    <property type="entry name" value="Glyoxalase/Bleomycin resistance protein/Dihydroxybiphenyl dioxygenase"/>
    <property type="match status" value="1"/>
</dbReference>
<comment type="caution">
    <text evidence="2">The sequence shown here is derived from an EMBL/GenBank/DDBJ whole genome shotgun (WGS) entry which is preliminary data.</text>
</comment>
<accession>K6D1N0</accession>
<dbReference type="STRING" id="1117379.BABA_16072"/>
<evidence type="ECO:0000313" key="2">
    <source>
        <dbReference type="EMBL" id="EKN66397.1"/>
    </source>
</evidence>
<dbReference type="InterPro" id="IPR029068">
    <property type="entry name" value="Glyas_Bleomycin-R_OHBP_Dase"/>
</dbReference>
<reference evidence="2 3" key="1">
    <citation type="journal article" date="2012" name="Front. Microbiol.">
        <title>Redundancy and modularity in membrane-associated dissimilatory nitrate reduction in Bacillus.</title>
        <authorList>
            <person name="Heylen K."/>
            <person name="Keltjens J."/>
        </authorList>
    </citation>
    <scope>NUCLEOTIDE SEQUENCE [LARGE SCALE GENOMIC DNA]</scope>
    <source>
        <strain evidence="3">LMG 21833T</strain>
    </source>
</reference>
<dbReference type="InterPro" id="IPR051332">
    <property type="entry name" value="Fosfomycin_Res_Enzymes"/>
</dbReference>
<dbReference type="PANTHER" id="PTHR36113:SF1">
    <property type="entry name" value="GLYOXALASE_BLEOMYCIN RESISTANCE PROTEIN_DIOXYGENASE"/>
    <property type="match status" value="1"/>
</dbReference>
<dbReference type="InterPro" id="IPR004360">
    <property type="entry name" value="Glyas_Fos-R_dOase_dom"/>
</dbReference>
<dbReference type="EMBL" id="AJLS01000117">
    <property type="protein sequence ID" value="EKN66397.1"/>
    <property type="molecule type" value="Genomic_DNA"/>
</dbReference>
<dbReference type="Proteomes" id="UP000006316">
    <property type="component" value="Unassembled WGS sequence"/>
</dbReference>
<keyword evidence="2" id="KW-0223">Dioxygenase</keyword>
<evidence type="ECO:0000313" key="3">
    <source>
        <dbReference type="Proteomes" id="UP000006316"/>
    </source>
</evidence>
<dbReference type="PANTHER" id="PTHR36113">
    <property type="entry name" value="LYASE, PUTATIVE-RELATED-RELATED"/>
    <property type="match status" value="1"/>
</dbReference>
<dbReference type="RefSeq" id="WP_007086210.1">
    <property type="nucleotide sequence ID" value="NZ_AJLS01000117.1"/>
</dbReference>
<gene>
    <name evidence="2" type="ORF">BABA_16072</name>
</gene>